<reference evidence="3 4" key="1">
    <citation type="submission" date="2019-04" db="EMBL/GenBank/DDBJ databases">
        <authorList>
            <person name="Alioto T."/>
            <person name="Alioto T."/>
        </authorList>
    </citation>
    <scope>NUCLEOTIDE SEQUENCE [LARGE SCALE GENOMIC DNA]</scope>
</reference>
<name>A0A5E4BQF1_MARMO</name>
<dbReference type="SUPFAM" id="SSF82671">
    <property type="entry name" value="SEA domain"/>
    <property type="match status" value="1"/>
</dbReference>
<feature type="domain" description="SEA" evidence="1">
    <location>
        <begin position="1"/>
        <end position="120"/>
    </location>
</feature>
<proteinExistence type="predicted"/>
<keyword evidence="4" id="KW-1185">Reference proteome</keyword>
<dbReference type="InterPro" id="IPR000082">
    <property type="entry name" value="SEA_dom"/>
</dbReference>
<reference evidence="2" key="2">
    <citation type="submission" date="2020-08" db="EMBL/GenBank/DDBJ databases">
        <authorList>
            <person name="Shumante A."/>
            <person name="Zimin A.V."/>
            <person name="Puiu D."/>
            <person name="Salzberg S.L."/>
        </authorList>
    </citation>
    <scope>NUCLEOTIDE SEQUENCE</scope>
    <source>
        <strain evidence="2">WC2-LM</strain>
        <tissue evidence="2">Liver</tissue>
    </source>
</reference>
<dbReference type="Proteomes" id="UP000662637">
    <property type="component" value="Unassembled WGS sequence"/>
</dbReference>
<dbReference type="Pfam" id="PF01390">
    <property type="entry name" value="SEA"/>
    <property type="match status" value="1"/>
</dbReference>
<dbReference type="EMBL" id="WJEC01000650">
    <property type="protein sequence ID" value="KAF7482107.1"/>
    <property type="molecule type" value="Genomic_DNA"/>
</dbReference>
<evidence type="ECO:0000313" key="3">
    <source>
        <dbReference type="EMBL" id="VTJ71665.1"/>
    </source>
</evidence>
<evidence type="ECO:0000313" key="4">
    <source>
        <dbReference type="Proteomes" id="UP000335636"/>
    </source>
</evidence>
<protein>
    <recommendedName>
        <fullName evidence="1">SEA domain-containing protein</fullName>
    </recommendedName>
</protein>
<dbReference type="InterPro" id="IPR028850">
    <property type="entry name" value="MUC16"/>
</dbReference>
<dbReference type="PANTHER" id="PTHR14672:SF1">
    <property type="entry name" value="MUCIN-16"/>
    <property type="match status" value="1"/>
</dbReference>
<dbReference type="PROSITE" id="PS50024">
    <property type="entry name" value="SEA"/>
    <property type="match status" value="1"/>
</dbReference>
<dbReference type="InterPro" id="IPR036364">
    <property type="entry name" value="SEA_dom_sf"/>
</dbReference>
<dbReference type="EMBL" id="CABDUW010000576">
    <property type="protein sequence ID" value="VTJ71665.1"/>
    <property type="molecule type" value="Genomic_DNA"/>
</dbReference>
<dbReference type="PANTHER" id="PTHR14672">
    <property type="entry name" value="MUCIN-16"/>
    <property type="match status" value="1"/>
</dbReference>
<dbReference type="AlphaFoldDB" id="A0A5E4BQF1"/>
<gene>
    <name evidence="2" type="ORF">GHT09_006700</name>
    <name evidence="3" type="ORF">MONAX_5E033618</name>
</gene>
<evidence type="ECO:0000259" key="1">
    <source>
        <dbReference type="PROSITE" id="PS50024"/>
    </source>
</evidence>
<evidence type="ECO:0000313" key="2">
    <source>
        <dbReference type="EMBL" id="KAF7482107.1"/>
    </source>
</evidence>
<accession>A0A5E4BQF1</accession>
<dbReference type="Proteomes" id="UP000335636">
    <property type="component" value="Unassembled WGS sequence"/>
</dbReference>
<dbReference type="Gene3D" id="3.30.70.960">
    <property type="entry name" value="SEA domain"/>
    <property type="match status" value="1"/>
</dbReference>
<organism evidence="3 4">
    <name type="scientific">Marmota monax</name>
    <name type="common">Woodchuck</name>
    <dbReference type="NCBI Taxonomy" id="9995"/>
    <lineage>
        <taxon>Eukaryota</taxon>
        <taxon>Metazoa</taxon>
        <taxon>Chordata</taxon>
        <taxon>Craniata</taxon>
        <taxon>Vertebrata</taxon>
        <taxon>Euteleostomi</taxon>
        <taxon>Mammalia</taxon>
        <taxon>Eutheria</taxon>
        <taxon>Euarchontoglires</taxon>
        <taxon>Glires</taxon>
        <taxon>Rodentia</taxon>
        <taxon>Sciuromorpha</taxon>
        <taxon>Sciuridae</taxon>
        <taxon>Xerinae</taxon>
        <taxon>Marmotini</taxon>
        <taxon>Marmota</taxon>
    </lineage>
</organism>
<dbReference type="FunFam" id="3.30.70.960:FF:000003">
    <property type="entry name" value="MUC16 isoform 1"/>
    <property type="match status" value="1"/>
</dbReference>
<sequence>MPFTLNFIITNLQYVSDMRHPGSDKFNTTEAILQRLLGPVFKNTSIGPLYTGCRLTSLRSEKNGSATRVDIICTHRSEPTGTGLDQELLYWELSRETRGITRLGFFTLDKDSLYVNGYTHWALTPVPTTDMASVIPPVTSALPAPISTGHADLGFGAGSALHGPKVDFHTTPGPAEAPDKLASLLSRVCS</sequence>